<dbReference type="InterPro" id="IPR036921">
    <property type="entry name" value="PurM-like_N_sf"/>
</dbReference>
<feature type="binding site" evidence="8">
    <location>
        <position position="529"/>
    </location>
    <ligand>
        <name>Mg(2+)</name>
        <dbReference type="ChEBI" id="CHEBI:18420"/>
        <label>1</label>
    </ligand>
</feature>
<feature type="binding site" evidence="8">
    <location>
        <position position="49"/>
    </location>
    <ligand>
        <name>ATP</name>
        <dbReference type="ChEBI" id="CHEBI:30616"/>
    </ligand>
</feature>
<dbReference type="InterPro" id="IPR041609">
    <property type="entry name" value="PurL_linker"/>
</dbReference>
<dbReference type="SUPFAM" id="SSF55326">
    <property type="entry name" value="PurM N-terminal domain-like"/>
    <property type="match status" value="2"/>
</dbReference>
<dbReference type="Proteomes" id="UP000315995">
    <property type="component" value="Chromosome"/>
</dbReference>
<feature type="binding site" evidence="8">
    <location>
        <position position="88"/>
    </location>
    <ligand>
        <name>ATP</name>
        <dbReference type="ChEBI" id="CHEBI:30616"/>
    </ligand>
</feature>
<dbReference type="GO" id="GO:0005737">
    <property type="term" value="C:cytoplasm"/>
    <property type="evidence" value="ECO:0007669"/>
    <property type="project" value="UniProtKB-SubCell"/>
</dbReference>
<feature type="binding site" evidence="8">
    <location>
        <position position="528"/>
    </location>
    <ligand>
        <name>ATP</name>
        <dbReference type="ChEBI" id="CHEBI:30616"/>
    </ligand>
</feature>
<proteinExistence type="inferred from homology"/>
<feature type="domain" description="PurM-like N-terminal" evidence="9">
    <location>
        <begin position="435"/>
        <end position="551"/>
    </location>
</feature>
<comment type="subcellular location">
    <subcellularLocation>
        <location evidence="8">Cytoplasm</location>
    </subcellularLocation>
</comment>
<evidence type="ECO:0000256" key="5">
    <source>
        <dbReference type="ARBA" id="ARBA00022755"/>
    </source>
</evidence>
<dbReference type="NCBIfam" id="NF002290">
    <property type="entry name" value="PRK01213.1"/>
    <property type="match status" value="1"/>
</dbReference>
<dbReference type="Pfam" id="PF18072">
    <property type="entry name" value="FGAR-AT_linker"/>
    <property type="match status" value="1"/>
</dbReference>
<feature type="binding site" evidence="8">
    <location>
        <begin position="309"/>
        <end position="311"/>
    </location>
    <ligand>
        <name>substrate</name>
    </ligand>
</feature>
<name>A0A4Y6PLL1_PERCE</name>
<feature type="binding site" evidence="8">
    <location>
        <position position="114"/>
    </location>
    <ligand>
        <name>Mg(2+)</name>
        <dbReference type="ChEBI" id="CHEBI:18420"/>
        <label>2</label>
    </ligand>
</feature>
<gene>
    <name evidence="8 12" type="primary">purL</name>
    <name evidence="12" type="ORF">FIV42_00200</name>
</gene>
<evidence type="ECO:0000256" key="3">
    <source>
        <dbReference type="ARBA" id="ARBA00022723"/>
    </source>
</evidence>
<comment type="caution">
    <text evidence="8">Lacks conserved residue(s) required for the propagation of feature annotation.</text>
</comment>
<keyword evidence="3 8" id="KW-0479">Metal-binding</keyword>
<evidence type="ECO:0000259" key="11">
    <source>
        <dbReference type="Pfam" id="PF18072"/>
    </source>
</evidence>
<dbReference type="HAMAP" id="MF_00420">
    <property type="entry name" value="PurL_2"/>
    <property type="match status" value="1"/>
</dbReference>
<keyword evidence="5 8" id="KW-0658">Purine biosynthesis</keyword>
<dbReference type="OrthoDB" id="9804441at2"/>
<feature type="binding site" evidence="8">
    <location>
        <position position="531"/>
    </location>
    <ligand>
        <name>substrate</name>
    </ligand>
</feature>
<dbReference type="GO" id="GO:0000287">
    <property type="term" value="F:magnesium ion binding"/>
    <property type="evidence" value="ECO:0007669"/>
    <property type="project" value="UniProtKB-UniRule"/>
</dbReference>
<comment type="function">
    <text evidence="8">Part of the phosphoribosylformylglycinamidine synthase complex involved in the purines biosynthetic pathway. Catalyzes the ATP-dependent conversion of formylglycinamide ribonucleotide (FGAR) and glutamine to yield formylglycinamidine ribonucleotide (FGAM) and glutamate. The FGAM synthase complex is composed of three subunits. PurQ produces an ammonia molecule by converting glutamine to glutamate. PurL transfers the ammonia molecule to FGAR to form FGAM in an ATP-dependent manner. PurS interacts with PurQ and PurL and is thought to assist in the transfer of the ammonia molecule from PurQ to PurL.</text>
</comment>
<evidence type="ECO:0000313" key="13">
    <source>
        <dbReference type="Proteomes" id="UP000315995"/>
    </source>
</evidence>
<feature type="domain" description="PurM-like C-terminal" evidence="10">
    <location>
        <begin position="575"/>
        <end position="716"/>
    </location>
</feature>
<dbReference type="FunFam" id="3.30.1330.10:FF:000004">
    <property type="entry name" value="Phosphoribosylformylglycinamidine synthase subunit PurL"/>
    <property type="match status" value="1"/>
</dbReference>
<evidence type="ECO:0000313" key="12">
    <source>
        <dbReference type="EMBL" id="QDG49214.1"/>
    </source>
</evidence>
<feature type="binding site" evidence="8">
    <location>
        <position position="237"/>
    </location>
    <ligand>
        <name>substrate</name>
    </ligand>
</feature>
<accession>A0A5B8XXQ3</accession>
<dbReference type="GO" id="GO:0005524">
    <property type="term" value="F:ATP binding"/>
    <property type="evidence" value="ECO:0007669"/>
    <property type="project" value="UniProtKB-UniRule"/>
</dbReference>
<organism evidence="12 13">
    <name type="scientific">Persicimonas caeni</name>
    <dbReference type="NCBI Taxonomy" id="2292766"/>
    <lineage>
        <taxon>Bacteria</taxon>
        <taxon>Deltaproteobacteria</taxon>
        <taxon>Bradymonadales</taxon>
        <taxon>Bradymonadaceae</taxon>
        <taxon>Persicimonas</taxon>
    </lineage>
</organism>
<dbReference type="NCBIfam" id="TIGR01736">
    <property type="entry name" value="FGAM_synth_II"/>
    <property type="match status" value="1"/>
</dbReference>
<dbReference type="Pfam" id="PF02769">
    <property type="entry name" value="AIRS_C"/>
    <property type="match status" value="2"/>
</dbReference>
<keyword evidence="4 8" id="KW-0547">Nucleotide-binding</keyword>
<evidence type="ECO:0000256" key="6">
    <source>
        <dbReference type="ARBA" id="ARBA00022840"/>
    </source>
</evidence>
<dbReference type="RefSeq" id="WP_141195713.1">
    <property type="nucleotide sequence ID" value="NZ_CP041186.1"/>
</dbReference>
<evidence type="ECO:0000256" key="1">
    <source>
        <dbReference type="ARBA" id="ARBA00022490"/>
    </source>
</evidence>
<sequence length="743" mass="79603">MKLEEKREFAKANGLSDEEFDLALEILGREPTLAEVGVVSAMWSEHCSYKSSRVHLSRLPTEGPQVVQGPGENAGAVDIGGGYAAVFKMESHNHPSYIEPYQGAATGVGGILRDVFTMGARPIGNMNSLRFGAVDHEKTPHLFHGVVAGIAGYGNCIGVPTVGGEIYFDPSYNGNILVNVFNVGVCRKDEIFKGIAEGVGNPIFYVGSGTGRDGIHGATMASQEFSEEKEAERPTVQVGDPFREKLLLEACQELMRTDSIVGIQDMGAAGLTSSSVEMADRAGNGVRIDADKIPAREENMSAYEFLLSESQERMLIVVEKGKEDAVAEIFDRWELEWAQIGEVTEGDSFEVWQHGEKVVDIPVSKLTSAAPKYDRPQKRPAYMDELEPASVDAPADLAEAFEDLVGSPNICSRNYVYEQFDHMVGVGTVVRPGAGDAAVLRVPGTDQSLAIAVDCNSRFCYLDAEEGAKLAVAECARNLSCVGAKPLGTTDCMNFGNPENPEIMWQFARAVDGMKEACIALDAPVVSGNVSLYNASNEVDIYPTPSVALVGGFDGPLEGTKYEAGGYTTMDFKESGDRIILLGETDQDDLGGSEYLWRQTGQIGDKPPKLDLDREVVVQKLVRELIANGQVRSAHDCAEGGLGVALAEGCFTSSVDGIGVKLDMDATERPDLELFSESPSRIVVSVAADKADAVLEAAEAAGVPAADIGETTDDGQFVWGEVLDVAVDTLADRWRTGLDSLHG</sequence>
<feature type="binding site" evidence="8">
    <location>
        <position position="491"/>
    </location>
    <ligand>
        <name>ATP</name>
        <dbReference type="ChEBI" id="CHEBI:30616"/>
    </ligand>
</feature>
<evidence type="ECO:0000256" key="4">
    <source>
        <dbReference type="ARBA" id="ARBA00022741"/>
    </source>
</evidence>
<keyword evidence="7 8" id="KW-0460">Magnesium</keyword>
<feature type="binding site" evidence="8">
    <location>
        <begin position="91"/>
        <end position="94"/>
    </location>
    <ligand>
        <name>substrate</name>
    </ligand>
</feature>
<dbReference type="InterPro" id="IPR010918">
    <property type="entry name" value="PurM-like_C_dom"/>
</dbReference>
<dbReference type="Gene3D" id="3.90.650.10">
    <property type="entry name" value="PurM-like C-terminal domain"/>
    <property type="match status" value="2"/>
</dbReference>
<dbReference type="GO" id="GO:0004642">
    <property type="term" value="F:phosphoribosylformylglycinamidine synthase activity"/>
    <property type="evidence" value="ECO:0007669"/>
    <property type="project" value="UniProtKB-UniRule"/>
</dbReference>
<dbReference type="InterPro" id="IPR036676">
    <property type="entry name" value="PurM-like_C_sf"/>
</dbReference>
<reference evidence="12 13" key="1">
    <citation type="submission" date="2019-06" db="EMBL/GenBank/DDBJ databases">
        <title>Persicimonas caeni gen. nov., sp. nov., a predatory bacterium isolated from solar saltern.</title>
        <authorList>
            <person name="Wang S."/>
        </authorList>
    </citation>
    <scope>NUCLEOTIDE SEQUENCE [LARGE SCALE GENOMIC DNA]</scope>
    <source>
        <strain evidence="12 13">YN101</strain>
    </source>
</reference>
<comment type="catalytic activity">
    <reaction evidence="8">
        <text>N(2)-formyl-N(1)-(5-phospho-beta-D-ribosyl)glycinamide + L-glutamine + ATP + H2O = 2-formamido-N(1)-(5-O-phospho-beta-D-ribosyl)acetamidine + L-glutamate + ADP + phosphate + H(+)</text>
        <dbReference type="Rhea" id="RHEA:17129"/>
        <dbReference type="ChEBI" id="CHEBI:15377"/>
        <dbReference type="ChEBI" id="CHEBI:15378"/>
        <dbReference type="ChEBI" id="CHEBI:29985"/>
        <dbReference type="ChEBI" id="CHEBI:30616"/>
        <dbReference type="ChEBI" id="CHEBI:43474"/>
        <dbReference type="ChEBI" id="CHEBI:58359"/>
        <dbReference type="ChEBI" id="CHEBI:147286"/>
        <dbReference type="ChEBI" id="CHEBI:147287"/>
        <dbReference type="ChEBI" id="CHEBI:456216"/>
        <dbReference type="EC" id="6.3.5.3"/>
    </reaction>
</comment>
<feature type="binding site" evidence="8">
    <location>
        <position position="265"/>
    </location>
    <ligand>
        <name>Mg(2+)</name>
        <dbReference type="ChEBI" id="CHEBI:18420"/>
        <label>2</label>
    </ligand>
</feature>
<dbReference type="EMBL" id="CP041186">
    <property type="protein sequence ID" value="QDG49214.1"/>
    <property type="molecule type" value="Genomic_DNA"/>
</dbReference>
<dbReference type="SUPFAM" id="SSF56042">
    <property type="entry name" value="PurM C-terminal domain-like"/>
    <property type="match status" value="2"/>
</dbReference>
<comment type="subunit">
    <text evidence="8">Monomer. Part of the FGAM synthase complex composed of 1 PurL, 1 PurQ and 2 PurS subunits.</text>
</comment>
<dbReference type="UniPathway" id="UPA00074">
    <property type="reaction ID" value="UER00128"/>
</dbReference>
<evidence type="ECO:0000256" key="8">
    <source>
        <dbReference type="HAMAP-Rule" id="MF_00420"/>
    </source>
</evidence>
<evidence type="ECO:0000259" key="10">
    <source>
        <dbReference type="Pfam" id="PF02769"/>
    </source>
</evidence>
<dbReference type="PANTHER" id="PTHR43555">
    <property type="entry name" value="PHOSPHORIBOSYLFORMYLGLYCINAMIDINE SYNTHASE SUBUNIT PURL"/>
    <property type="match status" value="1"/>
</dbReference>
<feature type="binding site" evidence="8">
    <location>
        <position position="113"/>
    </location>
    <ligand>
        <name>substrate</name>
    </ligand>
</feature>
<keyword evidence="6 8" id="KW-0067">ATP-binding</keyword>
<dbReference type="Gene3D" id="3.30.1330.10">
    <property type="entry name" value="PurM-like, N-terminal domain"/>
    <property type="match status" value="2"/>
</dbReference>
<dbReference type="InterPro" id="IPR010074">
    <property type="entry name" value="PRibForGlyAmidine_synth_PurL"/>
</dbReference>
<dbReference type="InterPro" id="IPR016188">
    <property type="entry name" value="PurM-like_N"/>
</dbReference>
<feature type="domain" description="Phosphoribosylformylglycinamidine synthase linker" evidence="11">
    <location>
        <begin position="14"/>
        <end position="50"/>
    </location>
</feature>
<evidence type="ECO:0000259" key="9">
    <source>
        <dbReference type="Pfam" id="PF00586"/>
    </source>
</evidence>
<feature type="binding site" evidence="8">
    <location>
        <position position="90"/>
    </location>
    <ligand>
        <name>Mg(2+)</name>
        <dbReference type="ChEBI" id="CHEBI:18420"/>
        <label>1</label>
    </ligand>
</feature>
<accession>A0A4Y6PLL1</accession>
<dbReference type="CDD" id="cd02204">
    <property type="entry name" value="PurL_repeat2"/>
    <property type="match status" value="1"/>
</dbReference>
<dbReference type="PIRSF" id="PIRSF001587">
    <property type="entry name" value="FGAM_synthase_II"/>
    <property type="match status" value="1"/>
</dbReference>
<keyword evidence="2 8" id="KW-0436">Ligase</keyword>
<comment type="pathway">
    <text evidence="8">Purine metabolism; IMP biosynthesis via de novo pathway; 5-amino-1-(5-phospho-D-ribosyl)imidazole from N(2)-formyl-N(1)-(5-phospho-D-ribosyl)glycinamide: step 1/2.</text>
</comment>
<dbReference type="GO" id="GO:0006189">
    <property type="term" value="P:'de novo' IMP biosynthetic process"/>
    <property type="evidence" value="ECO:0007669"/>
    <property type="project" value="UniProtKB-UniRule"/>
</dbReference>
<protein>
    <recommendedName>
        <fullName evidence="8">Phosphoribosylformylglycinamidine synthase subunit PurL</fullName>
        <shortName evidence="8">FGAM synthase</shortName>
        <ecNumber evidence="8">6.3.5.3</ecNumber>
    </recommendedName>
    <alternativeName>
        <fullName evidence="8">Formylglycinamide ribonucleotide amidotransferase subunit II</fullName>
        <shortName evidence="8">FGAR amidotransferase II</shortName>
        <shortName evidence="8">FGAR-AT II</shortName>
    </alternativeName>
    <alternativeName>
        <fullName evidence="8">Glutamine amidotransferase PurL</fullName>
    </alternativeName>
    <alternativeName>
        <fullName evidence="8">Phosphoribosylformylglycinamidine synthase subunit II</fullName>
    </alternativeName>
</protein>
<feature type="domain" description="PurM-like C-terminal" evidence="10">
    <location>
        <begin position="199"/>
        <end position="351"/>
    </location>
</feature>
<evidence type="ECO:0000256" key="2">
    <source>
        <dbReference type="ARBA" id="ARBA00022598"/>
    </source>
</evidence>
<dbReference type="CDD" id="cd02203">
    <property type="entry name" value="PurL_repeat1"/>
    <property type="match status" value="1"/>
</dbReference>
<keyword evidence="13" id="KW-1185">Reference proteome</keyword>
<dbReference type="EC" id="6.3.5.3" evidence="8"/>
<dbReference type="PANTHER" id="PTHR43555:SF1">
    <property type="entry name" value="PHOSPHORIBOSYLFORMYLGLYCINAMIDINE SYNTHASE SUBUNIT PURL"/>
    <property type="match status" value="1"/>
</dbReference>
<dbReference type="AlphaFoldDB" id="A0A4Y6PLL1"/>
<feature type="domain" description="PurM-like N-terminal" evidence="9">
    <location>
        <begin position="71"/>
        <end position="185"/>
    </location>
</feature>
<dbReference type="Pfam" id="PF00586">
    <property type="entry name" value="AIRS"/>
    <property type="match status" value="2"/>
</dbReference>
<evidence type="ECO:0000256" key="7">
    <source>
        <dbReference type="ARBA" id="ARBA00022842"/>
    </source>
</evidence>
<comment type="similarity">
    <text evidence="8">Belongs to the FGAMS family.</text>
</comment>
<feature type="active site" evidence="8">
    <location>
        <position position="46"/>
    </location>
</feature>
<keyword evidence="1 8" id="KW-0963">Cytoplasm</keyword>
<feature type="active site" description="Proton acceptor" evidence="8">
    <location>
        <position position="92"/>
    </location>
</feature>